<dbReference type="GO" id="GO:0005730">
    <property type="term" value="C:nucleolus"/>
    <property type="evidence" value="ECO:0007669"/>
    <property type="project" value="UniProtKB-SubCell"/>
</dbReference>
<protein>
    <recommendedName>
        <fullName evidence="7">Ribosome biogenesis protein slx9-like</fullName>
    </recommendedName>
</protein>
<dbReference type="Gramene" id="Psat6g219720.1">
    <property type="protein sequence ID" value="Psat6g219720.1.cds"/>
    <property type="gene ID" value="Psat6g219720"/>
</dbReference>
<evidence type="ECO:0008006" key="7">
    <source>
        <dbReference type="Google" id="ProtNLM"/>
    </source>
</evidence>
<comment type="subcellular location">
    <subcellularLocation>
        <location evidence="1">Nucleus</location>
        <location evidence="1">Nucleolus</location>
    </subcellularLocation>
</comment>
<name>A0A9D4WFJ4_PEA</name>
<keyword evidence="3" id="KW-0539">Nucleus</keyword>
<keyword evidence="6" id="KW-1185">Reference proteome</keyword>
<reference evidence="5 6" key="1">
    <citation type="journal article" date="2022" name="Nat. Genet.">
        <title>Improved pea reference genome and pan-genome highlight genomic features and evolutionary characteristics.</title>
        <authorList>
            <person name="Yang T."/>
            <person name="Liu R."/>
            <person name="Luo Y."/>
            <person name="Hu S."/>
            <person name="Wang D."/>
            <person name="Wang C."/>
            <person name="Pandey M.K."/>
            <person name="Ge S."/>
            <person name="Xu Q."/>
            <person name="Li N."/>
            <person name="Li G."/>
            <person name="Huang Y."/>
            <person name="Saxena R.K."/>
            <person name="Ji Y."/>
            <person name="Li M."/>
            <person name="Yan X."/>
            <person name="He Y."/>
            <person name="Liu Y."/>
            <person name="Wang X."/>
            <person name="Xiang C."/>
            <person name="Varshney R.K."/>
            <person name="Ding H."/>
            <person name="Gao S."/>
            <person name="Zong X."/>
        </authorList>
    </citation>
    <scope>NUCLEOTIDE SEQUENCE [LARGE SCALE GENOMIC DNA]</scope>
    <source>
        <strain evidence="5 6">cv. Zhongwan 6</strain>
    </source>
</reference>
<evidence type="ECO:0000256" key="3">
    <source>
        <dbReference type="ARBA" id="ARBA00023242"/>
    </source>
</evidence>
<dbReference type="Gramene" id="Psat06G0589500-T1">
    <property type="protein sequence ID" value="KAI5401216.1"/>
    <property type="gene ID" value="KIW84_065895"/>
</dbReference>
<evidence type="ECO:0000256" key="2">
    <source>
        <dbReference type="ARBA" id="ARBA00011022"/>
    </source>
</evidence>
<evidence type="ECO:0000256" key="1">
    <source>
        <dbReference type="ARBA" id="ARBA00004604"/>
    </source>
</evidence>
<dbReference type="GO" id="GO:0030688">
    <property type="term" value="C:preribosome, small subunit precursor"/>
    <property type="evidence" value="ECO:0007669"/>
    <property type="project" value="InterPro"/>
</dbReference>
<evidence type="ECO:0000313" key="6">
    <source>
        <dbReference type="Proteomes" id="UP001058974"/>
    </source>
</evidence>
<dbReference type="InterPro" id="IPR028160">
    <property type="entry name" value="Slx9-like"/>
</dbReference>
<dbReference type="PANTHER" id="PTHR31109:SF2">
    <property type="entry name" value="RIBOSOME BIOGENESIS PROTEIN SLX9 HOMOLOG"/>
    <property type="match status" value="1"/>
</dbReference>
<dbReference type="Pfam" id="PF15341">
    <property type="entry name" value="SLX9"/>
    <property type="match status" value="1"/>
</dbReference>
<accession>A0A9D4WFJ4</accession>
<proteinExistence type="inferred from homology"/>
<feature type="region of interest" description="Disordered" evidence="4">
    <location>
        <begin position="1"/>
        <end position="21"/>
    </location>
</feature>
<dbReference type="Proteomes" id="UP001058974">
    <property type="component" value="Chromosome 6"/>
</dbReference>
<evidence type="ECO:0000313" key="5">
    <source>
        <dbReference type="EMBL" id="KAI5401216.1"/>
    </source>
</evidence>
<dbReference type="OrthoDB" id="1429335at2759"/>
<dbReference type="AlphaFoldDB" id="A0A9D4WFJ4"/>
<dbReference type="EMBL" id="JAMSHJ010000006">
    <property type="protein sequence ID" value="KAI5401216.1"/>
    <property type="molecule type" value="Genomic_DNA"/>
</dbReference>
<organism evidence="5 6">
    <name type="scientific">Pisum sativum</name>
    <name type="common">Garden pea</name>
    <name type="synonym">Lathyrus oleraceus</name>
    <dbReference type="NCBI Taxonomy" id="3888"/>
    <lineage>
        <taxon>Eukaryota</taxon>
        <taxon>Viridiplantae</taxon>
        <taxon>Streptophyta</taxon>
        <taxon>Embryophyta</taxon>
        <taxon>Tracheophyta</taxon>
        <taxon>Spermatophyta</taxon>
        <taxon>Magnoliopsida</taxon>
        <taxon>eudicotyledons</taxon>
        <taxon>Gunneridae</taxon>
        <taxon>Pentapetalae</taxon>
        <taxon>rosids</taxon>
        <taxon>fabids</taxon>
        <taxon>Fabales</taxon>
        <taxon>Fabaceae</taxon>
        <taxon>Papilionoideae</taxon>
        <taxon>50 kb inversion clade</taxon>
        <taxon>NPAAA clade</taxon>
        <taxon>Hologalegina</taxon>
        <taxon>IRL clade</taxon>
        <taxon>Fabeae</taxon>
        <taxon>Lathyrus</taxon>
    </lineage>
</organism>
<dbReference type="GO" id="GO:0030686">
    <property type="term" value="C:90S preribosome"/>
    <property type="evidence" value="ECO:0007669"/>
    <property type="project" value="InterPro"/>
</dbReference>
<dbReference type="PANTHER" id="PTHR31109">
    <property type="entry name" value="PROTEIN FAM207A"/>
    <property type="match status" value="1"/>
</dbReference>
<comment type="similarity">
    <text evidence="2">Belongs to the SLX9 family.</text>
</comment>
<feature type="region of interest" description="Disordered" evidence="4">
    <location>
        <begin position="135"/>
        <end position="170"/>
    </location>
</feature>
<gene>
    <name evidence="5" type="ORF">KIW84_065895</name>
</gene>
<sequence>MGKPNTRSVSSESKSDLKMEKKERFYANVKSTVASLTAQKFAKKSIAKKKSKQQRRQEKKLKAYSLSSLLETLPELKEQLKAPPKPLEANFKLNCKNRQKLVLEEGKNLSEIIKNHSFQTNPLAAIHQHLRNQQPVPVVEEQQPKKNANVNGSRRRKMKKARDGVQSMDI</sequence>
<dbReference type="GO" id="GO:0000462">
    <property type="term" value="P:maturation of SSU-rRNA from tricistronic rRNA transcript (SSU-rRNA, 5.8S rRNA, LSU-rRNA)"/>
    <property type="evidence" value="ECO:0007669"/>
    <property type="project" value="InterPro"/>
</dbReference>
<evidence type="ECO:0000256" key="4">
    <source>
        <dbReference type="SAM" id="MobiDB-lite"/>
    </source>
</evidence>
<comment type="caution">
    <text evidence="5">The sequence shown here is derived from an EMBL/GenBank/DDBJ whole genome shotgun (WGS) entry which is preliminary data.</text>
</comment>
<feature type="compositionally biased region" description="Polar residues" evidence="4">
    <location>
        <begin position="1"/>
        <end position="12"/>
    </location>
</feature>